<reference evidence="2" key="2">
    <citation type="submission" date="2025-09" db="UniProtKB">
        <authorList>
            <consortium name="Ensembl"/>
        </authorList>
    </citation>
    <scope>IDENTIFICATION</scope>
</reference>
<dbReference type="GO" id="GO:0016020">
    <property type="term" value="C:membrane"/>
    <property type="evidence" value="ECO:0007669"/>
    <property type="project" value="InterPro"/>
</dbReference>
<dbReference type="Proteomes" id="UP000694568">
    <property type="component" value="Unplaced"/>
</dbReference>
<sequence length="55" mass="6401">YSNVHFTPIYYNNRTWDGWLCWDDTPAGTFASQNCPDYLFDFDPTGEQCASKMLP</sequence>
<dbReference type="Gene3D" id="4.10.1240.10">
    <property type="entry name" value="GPCR, family 2, extracellular hormone receptor domain"/>
    <property type="match status" value="1"/>
</dbReference>
<reference evidence="2" key="1">
    <citation type="submission" date="2025-08" db="UniProtKB">
        <authorList>
            <consortium name="Ensembl"/>
        </authorList>
    </citation>
    <scope>IDENTIFICATION</scope>
</reference>
<evidence type="ECO:0000313" key="2">
    <source>
        <dbReference type="Ensembl" id="ENSSLUP00000037965.1"/>
    </source>
</evidence>
<organism evidence="2 3">
    <name type="scientific">Sander lucioperca</name>
    <name type="common">Pike-perch</name>
    <name type="synonym">Perca lucioperca</name>
    <dbReference type="NCBI Taxonomy" id="283035"/>
    <lineage>
        <taxon>Eukaryota</taxon>
        <taxon>Metazoa</taxon>
        <taxon>Chordata</taxon>
        <taxon>Craniata</taxon>
        <taxon>Vertebrata</taxon>
        <taxon>Euteleostomi</taxon>
        <taxon>Actinopterygii</taxon>
        <taxon>Neopterygii</taxon>
        <taxon>Teleostei</taxon>
        <taxon>Neoteleostei</taxon>
        <taxon>Acanthomorphata</taxon>
        <taxon>Eupercaria</taxon>
        <taxon>Perciformes</taxon>
        <taxon>Percoidei</taxon>
        <taxon>Percidae</taxon>
        <taxon>Luciopercinae</taxon>
        <taxon>Sander</taxon>
    </lineage>
</organism>
<dbReference type="InterPro" id="IPR036445">
    <property type="entry name" value="GPCR_2_extracell_dom_sf"/>
</dbReference>
<dbReference type="Pfam" id="PF02793">
    <property type="entry name" value="HRM"/>
    <property type="match status" value="1"/>
</dbReference>
<dbReference type="InterPro" id="IPR001879">
    <property type="entry name" value="GPCR_2_extracellular_dom"/>
</dbReference>
<dbReference type="GeneTree" id="ENSGT00940000177895"/>
<dbReference type="AlphaFoldDB" id="A0A8D0D715"/>
<name>A0A8D0D715_SANLU</name>
<accession>A0A8D0D715</accession>
<dbReference type="GO" id="GO:0004930">
    <property type="term" value="F:G protein-coupled receptor activity"/>
    <property type="evidence" value="ECO:0007669"/>
    <property type="project" value="InterPro"/>
</dbReference>
<dbReference type="SUPFAM" id="SSF111418">
    <property type="entry name" value="Hormone receptor domain"/>
    <property type="match status" value="1"/>
</dbReference>
<protein>
    <recommendedName>
        <fullName evidence="1">G-protein coupled receptors family 2 profile 1 domain-containing protein</fullName>
    </recommendedName>
</protein>
<dbReference type="Ensembl" id="ENSSLUT00000039125.1">
    <property type="protein sequence ID" value="ENSSLUP00000037965.1"/>
    <property type="gene ID" value="ENSSLUG00000016928.1"/>
</dbReference>
<evidence type="ECO:0000259" key="1">
    <source>
        <dbReference type="PROSITE" id="PS50227"/>
    </source>
</evidence>
<dbReference type="PROSITE" id="PS50227">
    <property type="entry name" value="G_PROTEIN_RECEP_F2_3"/>
    <property type="match status" value="1"/>
</dbReference>
<feature type="domain" description="G-protein coupled receptors family 2 profile 1" evidence="1">
    <location>
        <begin position="13"/>
        <end position="55"/>
    </location>
</feature>
<proteinExistence type="predicted"/>
<keyword evidence="3" id="KW-1185">Reference proteome</keyword>
<evidence type="ECO:0000313" key="3">
    <source>
        <dbReference type="Proteomes" id="UP000694568"/>
    </source>
</evidence>